<feature type="transmembrane region" description="Helical" evidence="5">
    <location>
        <begin position="81"/>
        <end position="103"/>
    </location>
</feature>
<dbReference type="Proteomes" id="UP000182409">
    <property type="component" value="Unassembled WGS sequence"/>
</dbReference>
<evidence type="ECO:0000313" key="7">
    <source>
        <dbReference type="Proteomes" id="UP000182409"/>
    </source>
</evidence>
<keyword evidence="4 5" id="KW-0472">Membrane</keyword>
<keyword evidence="2 5" id="KW-0812">Transmembrane</keyword>
<dbReference type="GO" id="GO:0016020">
    <property type="term" value="C:membrane"/>
    <property type="evidence" value="ECO:0007669"/>
    <property type="project" value="UniProtKB-SubCell"/>
</dbReference>
<feature type="transmembrane region" description="Helical" evidence="5">
    <location>
        <begin position="12"/>
        <end position="36"/>
    </location>
</feature>
<evidence type="ECO:0000256" key="1">
    <source>
        <dbReference type="ARBA" id="ARBA00004141"/>
    </source>
</evidence>
<name>A0A1H4IV07_9BACT</name>
<dbReference type="Pfam" id="PF07681">
    <property type="entry name" value="DoxX"/>
    <property type="match status" value="1"/>
</dbReference>
<organism evidence="6 7">
    <name type="scientific">Terriglobus roseus</name>
    <dbReference type="NCBI Taxonomy" id="392734"/>
    <lineage>
        <taxon>Bacteria</taxon>
        <taxon>Pseudomonadati</taxon>
        <taxon>Acidobacteriota</taxon>
        <taxon>Terriglobia</taxon>
        <taxon>Terriglobales</taxon>
        <taxon>Acidobacteriaceae</taxon>
        <taxon>Terriglobus</taxon>
    </lineage>
</organism>
<proteinExistence type="predicted"/>
<dbReference type="AlphaFoldDB" id="A0A1H4IV07"/>
<keyword evidence="3 5" id="KW-1133">Transmembrane helix</keyword>
<dbReference type="OrthoDB" id="122157at2"/>
<comment type="subcellular location">
    <subcellularLocation>
        <location evidence="1">Membrane</location>
        <topology evidence="1">Multi-pass membrane protein</topology>
    </subcellularLocation>
</comment>
<evidence type="ECO:0000256" key="3">
    <source>
        <dbReference type="ARBA" id="ARBA00022989"/>
    </source>
</evidence>
<protein>
    <submittedName>
        <fullName evidence="6">Thiosulfate dehydrogenase [quinone] large subunit</fullName>
    </submittedName>
</protein>
<dbReference type="InterPro" id="IPR032808">
    <property type="entry name" value="DoxX"/>
</dbReference>
<feature type="transmembrane region" description="Helical" evidence="5">
    <location>
        <begin position="109"/>
        <end position="129"/>
    </location>
</feature>
<gene>
    <name evidence="6" type="ORF">SAMN05443244_0108</name>
</gene>
<dbReference type="RefSeq" id="WP_074651858.1">
    <property type="nucleotide sequence ID" value="NZ_FNSD01000001.1"/>
</dbReference>
<feature type="transmembrane region" description="Helical" evidence="5">
    <location>
        <begin position="56"/>
        <end position="74"/>
    </location>
</feature>
<accession>A0A1H4IV07</accession>
<evidence type="ECO:0000256" key="5">
    <source>
        <dbReference type="SAM" id="Phobius"/>
    </source>
</evidence>
<evidence type="ECO:0000256" key="4">
    <source>
        <dbReference type="ARBA" id="ARBA00023136"/>
    </source>
</evidence>
<evidence type="ECO:0000313" key="6">
    <source>
        <dbReference type="EMBL" id="SEB37889.1"/>
    </source>
</evidence>
<evidence type="ECO:0000256" key="2">
    <source>
        <dbReference type="ARBA" id="ARBA00022692"/>
    </source>
</evidence>
<dbReference type="EMBL" id="FNSD01000001">
    <property type="protein sequence ID" value="SEB37889.1"/>
    <property type="molecule type" value="Genomic_DNA"/>
</dbReference>
<reference evidence="6 7" key="1">
    <citation type="submission" date="2016-10" db="EMBL/GenBank/DDBJ databases">
        <authorList>
            <person name="de Groot N.N."/>
        </authorList>
    </citation>
    <scope>NUCLEOTIDE SEQUENCE [LARGE SCALE GENOMIC DNA]</scope>
    <source>
        <strain evidence="6 7">AB35.6</strain>
    </source>
</reference>
<sequence>MLRDHKAIAYALMRLALGVNIFGHGFFRILSGVGAFANGAAAGMDKGPLPHTLSLAFLYATPFIELTLGTLLILGLFTRLALIGGSLFMIALTFGTTSTQNWAGAGTQLQYSLVFFVMLWLVESNAFAIDGMMGRKNV</sequence>